<dbReference type="KEGG" id="dsl:Dacsa_2030"/>
<keyword evidence="1" id="KW-0802">TPR repeat</keyword>
<dbReference type="AlphaFoldDB" id="K9YUW6"/>
<protein>
    <submittedName>
        <fullName evidence="2">Uncharacterized protein</fullName>
    </submittedName>
</protein>
<dbReference type="STRING" id="13035.Dacsa_2030"/>
<dbReference type="InterPro" id="IPR019734">
    <property type="entry name" value="TPR_rpt"/>
</dbReference>
<dbReference type="Proteomes" id="UP000010482">
    <property type="component" value="Chromosome"/>
</dbReference>
<dbReference type="SUPFAM" id="SSF48452">
    <property type="entry name" value="TPR-like"/>
    <property type="match status" value="1"/>
</dbReference>
<dbReference type="PATRIC" id="fig|13035.3.peg.2305"/>
<proteinExistence type="predicted"/>
<dbReference type="PROSITE" id="PS50005">
    <property type="entry name" value="TPR"/>
    <property type="match status" value="1"/>
</dbReference>
<dbReference type="Pfam" id="PF13414">
    <property type="entry name" value="TPR_11"/>
    <property type="match status" value="1"/>
</dbReference>
<dbReference type="SMART" id="SM00028">
    <property type="entry name" value="TPR"/>
    <property type="match status" value="3"/>
</dbReference>
<dbReference type="NCBIfam" id="NF041522">
    <property type="entry name" value="TPR_sll0314"/>
    <property type="match status" value="1"/>
</dbReference>
<dbReference type="InterPro" id="IPR011990">
    <property type="entry name" value="TPR-like_helical_dom_sf"/>
</dbReference>
<organism evidence="2 3">
    <name type="scientific">Dactylococcopsis salina (strain PCC 8305)</name>
    <name type="common">Myxobactron salinum</name>
    <dbReference type="NCBI Taxonomy" id="13035"/>
    <lineage>
        <taxon>Bacteria</taxon>
        <taxon>Bacillati</taxon>
        <taxon>Cyanobacteriota</taxon>
        <taxon>Cyanophyceae</taxon>
        <taxon>Nodosilineales</taxon>
        <taxon>Cymatolegaceae</taxon>
        <taxon>Dactylococcopsis</taxon>
    </lineage>
</organism>
<dbReference type="Gene3D" id="1.25.40.10">
    <property type="entry name" value="Tetratricopeptide repeat domain"/>
    <property type="match status" value="2"/>
</dbReference>
<dbReference type="RefSeq" id="WP_015229668.1">
    <property type="nucleotide sequence ID" value="NC_019780.1"/>
</dbReference>
<name>K9YUW6_DACS8</name>
<gene>
    <name evidence="2" type="ORF">Dacsa_2030</name>
</gene>
<evidence type="ECO:0000313" key="3">
    <source>
        <dbReference type="Proteomes" id="UP000010482"/>
    </source>
</evidence>
<dbReference type="InterPro" id="IPR048173">
    <property type="entry name" value="Sll0314-like"/>
</dbReference>
<dbReference type="HOGENOM" id="CLU_914700_0_0_3"/>
<reference evidence="2" key="1">
    <citation type="submission" date="2012-04" db="EMBL/GenBank/DDBJ databases">
        <title>Finished genome of Dactylococcopsis salina PCC 8305.</title>
        <authorList>
            <consortium name="US DOE Joint Genome Institute"/>
            <person name="Gugger M."/>
            <person name="Coursin T."/>
            <person name="Rippka R."/>
            <person name="Tandeau De Marsac N."/>
            <person name="Huntemann M."/>
            <person name="Wei C.-L."/>
            <person name="Han J."/>
            <person name="Detter J.C."/>
            <person name="Han C."/>
            <person name="Tapia R."/>
            <person name="Daligault H."/>
            <person name="Chen A."/>
            <person name="Krypides N."/>
            <person name="Mavromatis K."/>
            <person name="Markowitz V."/>
            <person name="Szeto E."/>
            <person name="Ivanova N."/>
            <person name="Ovchinnikova G."/>
            <person name="Pagani I."/>
            <person name="Pati A."/>
            <person name="Goodwin L."/>
            <person name="Peters L."/>
            <person name="Pitluck S."/>
            <person name="Woyke T."/>
            <person name="Kerfeld C."/>
        </authorList>
    </citation>
    <scope>NUCLEOTIDE SEQUENCE [LARGE SCALE GENOMIC DNA]</scope>
    <source>
        <strain evidence="2">PCC 8305</strain>
    </source>
</reference>
<evidence type="ECO:0000256" key="1">
    <source>
        <dbReference type="PROSITE-ProRule" id="PRU00339"/>
    </source>
</evidence>
<evidence type="ECO:0000313" key="2">
    <source>
        <dbReference type="EMBL" id="AFZ50674.1"/>
    </source>
</evidence>
<dbReference type="EMBL" id="CP003944">
    <property type="protein sequence ID" value="AFZ50674.1"/>
    <property type="molecule type" value="Genomic_DNA"/>
</dbReference>
<sequence>MMNNTSFGNGFSFLLRKSTVISAIVALGVFYVNPVLAGDPFRKTDPRSISETTETAFETMFIAGDYKQAGRILSQNQENTDPLAYALLASVAYTEEEWEGVKTAAEKTLDLASAIGETDPLRRDLYLAIGHFLEGSYLFQVEGPFRVLKKLQKVFHYLELAEKHNPEDPELNLIKGYMDLILAVNLPFFDPKQAIERFETYGQPSYLVNRGLAIAYRDLEEYEKARIAVEKAIEATPDNPELHYLKGQILYKLGEEKQSLTLAQQAVKHFESAIARSERLPDSISKPYEREHRLARELMIKITNQASN</sequence>
<keyword evidence="3" id="KW-1185">Reference proteome</keyword>
<dbReference type="eggNOG" id="COG0457">
    <property type="taxonomic scope" value="Bacteria"/>
</dbReference>
<feature type="repeat" description="TPR" evidence="1">
    <location>
        <begin position="206"/>
        <end position="239"/>
    </location>
</feature>
<accession>K9YUW6</accession>